<keyword evidence="10" id="KW-1185">Reference proteome</keyword>
<dbReference type="InterPro" id="IPR013749">
    <property type="entry name" value="PM/HMP-P_kinase-1"/>
</dbReference>
<keyword evidence="4" id="KW-0547">Nucleotide-binding</keyword>
<dbReference type="AlphaFoldDB" id="A0A1X7C9H3"/>
<accession>A0A1X7C9H3</accession>
<evidence type="ECO:0000313" key="9">
    <source>
        <dbReference type="EMBL" id="SME92522.1"/>
    </source>
</evidence>
<dbReference type="OrthoDB" id="9810880at2"/>
<dbReference type="GO" id="GO:0008972">
    <property type="term" value="F:phosphomethylpyrimidine kinase activity"/>
    <property type="evidence" value="ECO:0007669"/>
    <property type="project" value="InterPro"/>
</dbReference>
<dbReference type="InterPro" id="IPR019293">
    <property type="entry name" value="ThiN"/>
</dbReference>
<dbReference type="RefSeq" id="WP_085097907.1">
    <property type="nucleotide sequence ID" value="NZ_FWZU01000001.1"/>
</dbReference>
<dbReference type="STRING" id="1519643.SAMN06295933_0545"/>
<feature type="domain" description="Pyridoxamine kinase/Phosphomethylpyrimidine kinase" evidence="7">
    <location>
        <begin position="14"/>
        <end position="256"/>
    </location>
</feature>
<evidence type="ECO:0000313" key="10">
    <source>
        <dbReference type="Proteomes" id="UP000192906"/>
    </source>
</evidence>
<dbReference type="Pfam" id="PF10120">
    <property type="entry name" value="ThiN"/>
    <property type="match status" value="1"/>
</dbReference>
<dbReference type="InterPro" id="IPR004399">
    <property type="entry name" value="HMP/HMP-P_kinase_dom"/>
</dbReference>
<dbReference type="UniPathway" id="UPA00060">
    <property type="reaction ID" value="UER00138"/>
</dbReference>
<organism evidence="9 10">
    <name type="scientific">Desulfovibrio gilichinskyi</name>
    <dbReference type="NCBI Taxonomy" id="1519643"/>
    <lineage>
        <taxon>Bacteria</taxon>
        <taxon>Pseudomonadati</taxon>
        <taxon>Thermodesulfobacteriota</taxon>
        <taxon>Desulfovibrionia</taxon>
        <taxon>Desulfovibrionales</taxon>
        <taxon>Desulfovibrionaceae</taxon>
        <taxon>Desulfovibrio</taxon>
    </lineage>
</organism>
<dbReference type="GO" id="GO:0009228">
    <property type="term" value="P:thiamine biosynthetic process"/>
    <property type="evidence" value="ECO:0007669"/>
    <property type="project" value="InterPro"/>
</dbReference>
<dbReference type="InterPro" id="IPR029056">
    <property type="entry name" value="Ribokinase-like"/>
</dbReference>
<dbReference type="CDD" id="cd01169">
    <property type="entry name" value="HMPP_kinase"/>
    <property type="match status" value="1"/>
</dbReference>
<dbReference type="Gene3D" id="3.40.225.10">
    <property type="entry name" value="Class II aldolase/adducin N-terminal domain"/>
    <property type="match status" value="1"/>
</dbReference>
<dbReference type="Pfam" id="PF08543">
    <property type="entry name" value="Phos_pyr_kin"/>
    <property type="match status" value="1"/>
</dbReference>
<dbReference type="PANTHER" id="PTHR20858:SF17">
    <property type="entry name" value="HYDROXYMETHYLPYRIMIDINE_PHOSPHOMETHYLPYRIMIDINE KINASE THI20-RELATED"/>
    <property type="match status" value="1"/>
</dbReference>
<dbReference type="GO" id="GO:0005524">
    <property type="term" value="F:ATP binding"/>
    <property type="evidence" value="ECO:0007669"/>
    <property type="project" value="UniProtKB-KW"/>
</dbReference>
<keyword evidence="3" id="KW-0808">Transferase</keyword>
<dbReference type="EMBL" id="FWZU01000001">
    <property type="protein sequence ID" value="SME92522.1"/>
    <property type="molecule type" value="Genomic_DNA"/>
</dbReference>
<evidence type="ECO:0000256" key="4">
    <source>
        <dbReference type="ARBA" id="ARBA00022741"/>
    </source>
</evidence>
<evidence type="ECO:0000256" key="3">
    <source>
        <dbReference type="ARBA" id="ARBA00022679"/>
    </source>
</evidence>
<evidence type="ECO:0000259" key="7">
    <source>
        <dbReference type="Pfam" id="PF08543"/>
    </source>
</evidence>
<evidence type="ECO:0000256" key="2">
    <source>
        <dbReference type="ARBA" id="ARBA00012135"/>
    </source>
</evidence>
<evidence type="ECO:0000259" key="8">
    <source>
        <dbReference type="Pfam" id="PF10120"/>
    </source>
</evidence>
<dbReference type="GO" id="GO:0005829">
    <property type="term" value="C:cytosol"/>
    <property type="evidence" value="ECO:0007669"/>
    <property type="project" value="TreeGrafter"/>
</dbReference>
<dbReference type="GO" id="GO:0008902">
    <property type="term" value="F:hydroxymethylpyrimidine kinase activity"/>
    <property type="evidence" value="ECO:0007669"/>
    <property type="project" value="UniProtKB-EC"/>
</dbReference>
<dbReference type="GO" id="GO:0009229">
    <property type="term" value="P:thiamine diphosphate biosynthetic process"/>
    <property type="evidence" value="ECO:0007669"/>
    <property type="project" value="UniProtKB-UniPathway"/>
</dbReference>
<dbReference type="SUPFAM" id="SSF53639">
    <property type="entry name" value="AraD/HMP-PK domain-like"/>
    <property type="match status" value="1"/>
</dbReference>
<dbReference type="FunFam" id="3.40.1190.20:FF:000003">
    <property type="entry name" value="Phosphomethylpyrimidine kinase ThiD"/>
    <property type="match status" value="1"/>
</dbReference>
<protein>
    <recommendedName>
        <fullName evidence="2">hydroxymethylpyrimidine kinase</fullName>
        <ecNumber evidence="2">2.7.1.49</ecNumber>
    </recommendedName>
</protein>
<evidence type="ECO:0000256" key="5">
    <source>
        <dbReference type="ARBA" id="ARBA00022777"/>
    </source>
</evidence>
<dbReference type="Gene3D" id="3.40.1190.20">
    <property type="match status" value="1"/>
</dbReference>
<dbReference type="NCBIfam" id="TIGR00097">
    <property type="entry name" value="HMP-P_kinase"/>
    <property type="match status" value="1"/>
</dbReference>
<comment type="pathway">
    <text evidence="1">Cofactor biosynthesis; thiamine diphosphate biosynthesis.</text>
</comment>
<proteinExistence type="predicted"/>
<sequence length="453" mass="47819">MNSLPCVLTIAGSDSGGGAGIQADLKTISMLGCYGASAITAITAQNTVTVSGIEPVTPEFVALQIETVCADINVKAAKTGMLFSASIIKSVATALAGKSFPLVVDPVCVATSGARLLKEDAVEAMKRLFPLADLITPNIPEAELFADMEIKTREDVFKAIEILLETGPKAVLIKGGHFDSVAATDWLGIKGQKPIPFMQQRVKTKNTHGTGCTLSAAIASGLAKGQNLVTAILGAQKYLNLALRAGFNLGEGGGPPNHLAPMLITGMKESVLSDLHECGLRLTKMDGLYKLIPESRMNVAAALPCASEIDDVAAFTGRIGCTRKGEIIVGGSPAFGASAHMAKVVLCARKHNPEINCAVGIKYDDQILAAVAKCGFVEAWFDLADKPDNLNREIGSHLEWGTCEALAHHDDVTKVDVVCDPGDIGVEPFVRILGKDFQDLEEKLKRLIGFLKN</sequence>
<dbReference type="InterPro" id="IPR036409">
    <property type="entry name" value="Aldolase_II/adducin_N_sf"/>
</dbReference>
<gene>
    <name evidence="9" type="ORF">SAMN06295933_0545</name>
</gene>
<keyword evidence="6" id="KW-0067">ATP-binding</keyword>
<evidence type="ECO:0000256" key="6">
    <source>
        <dbReference type="ARBA" id="ARBA00022840"/>
    </source>
</evidence>
<name>A0A1X7C9H3_9BACT</name>
<evidence type="ECO:0000256" key="1">
    <source>
        <dbReference type="ARBA" id="ARBA00004948"/>
    </source>
</evidence>
<keyword evidence="5 9" id="KW-0418">Kinase</keyword>
<dbReference type="PANTHER" id="PTHR20858">
    <property type="entry name" value="PHOSPHOMETHYLPYRIMIDINE KINASE"/>
    <property type="match status" value="1"/>
</dbReference>
<feature type="domain" description="Thiamine-phosphate synthase ThiN" evidence="8">
    <location>
        <begin position="279"/>
        <end position="445"/>
    </location>
</feature>
<dbReference type="Proteomes" id="UP000192906">
    <property type="component" value="Unassembled WGS sequence"/>
</dbReference>
<reference evidence="10" key="1">
    <citation type="submission" date="2017-04" db="EMBL/GenBank/DDBJ databases">
        <authorList>
            <person name="Varghese N."/>
            <person name="Submissions S."/>
        </authorList>
    </citation>
    <scope>NUCLEOTIDE SEQUENCE [LARGE SCALE GENOMIC DNA]</scope>
    <source>
        <strain evidence="10">K3S</strain>
    </source>
</reference>
<dbReference type="SUPFAM" id="SSF53613">
    <property type="entry name" value="Ribokinase-like"/>
    <property type="match status" value="1"/>
</dbReference>
<dbReference type="EC" id="2.7.1.49" evidence="2"/>